<dbReference type="CDD" id="cd02696">
    <property type="entry name" value="MurNAc-LAA"/>
    <property type="match status" value="1"/>
</dbReference>
<evidence type="ECO:0000313" key="4">
    <source>
        <dbReference type="EMBL" id="SFF60300.1"/>
    </source>
</evidence>
<dbReference type="eggNOG" id="COG0860">
    <property type="taxonomic scope" value="Bacteria"/>
</dbReference>
<dbReference type="InterPro" id="IPR018337">
    <property type="entry name" value="Cell_wall/Cho-bd_repeat"/>
</dbReference>
<organism evidence="4 5">
    <name type="scientific">Clostridium cadaveris</name>
    <dbReference type="NCBI Taxonomy" id="1529"/>
    <lineage>
        <taxon>Bacteria</taxon>
        <taxon>Bacillati</taxon>
        <taxon>Bacillota</taxon>
        <taxon>Clostridia</taxon>
        <taxon>Eubacteriales</taxon>
        <taxon>Clostridiaceae</taxon>
        <taxon>Clostridium</taxon>
    </lineage>
</organism>
<dbReference type="Pfam" id="PF01520">
    <property type="entry name" value="Amidase_3"/>
    <property type="match status" value="1"/>
</dbReference>
<dbReference type="STRING" id="1529.SAMN04487885_1041"/>
<dbReference type="PANTHER" id="PTHR30404:SF0">
    <property type="entry name" value="N-ACETYLMURAMOYL-L-ALANINE AMIDASE AMIC"/>
    <property type="match status" value="1"/>
</dbReference>
<dbReference type="SUPFAM" id="SSF69360">
    <property type="entry name" value="Cell wall binding repeat"/>
    <property type="match status" value="2"/>
</dbReference>
<dbReference type="GO" id="GO:0030288">
    <property type="term" value="C:outer membrane-bounded periplasmic space"/>
    <property type="evidence" value="ECO:0007669"/>
    <property type="project" value="TreeGrafter"/>
</dbReference>
<dbReference type="Gene3D" id="2.10.270.10">
    <property type="entry name" value="Cholin Binding"/>
    <property type="match status" value="3"/>
</dbReference>
<keyword evidence="2" id="KW-0378">Hydrolase</keyword>
<dbReference type="PANTHER" id="PTHR30404">
    <property type="entry name" value="N-ACETYLMURAMOYL-L-ALANINE AMIDASE"/>
    <property type="match status" value="1"/>
</dbReference>
<evidence type="ECO:0000259" key="3">
    <source>
        <dbReference type="SMART" id="SM00646"/>
    </source>
</evidence>
<feature type="domain" description="MurNAc-LAA" evidence="3">
    <location>
        <begin position="303"/>
        <end position="437"/>
    </location>
</feature>
<keyword evidence="1" id="KW-0677">Repeat</keyword>
<dbReference type="RefSeq" id="WP_177192648.1">
    <property type="nucleotide sequence ID" value="NZ_FOOE01000004.1"/>
</dbReference>
<keyword evidence="5" id="KW-1185">Reference proteome</keyword>
<name>A0A1I2K292_9CLOT</name>
<dbReference type="SMART" id="SM00646">
    <property type="entry name" value="Ami_3"/>
    <property type="match status" value="1"/>
</dbReference>
<dbReference type="GO" id="GO:0008745">
    <property type="term" value="F:N-acetylmuramoyl-L-alanine amidase activity"/>
    <property type="evidence" value="ECO:0007669"/>
    <property type="project" value="InterPro"/>
</dbReference>
<reference evidence="4 5" key="1">
    <citation type="submission" date="2016-10" db="EMBL/GenBank/DDBJ databases">
        <authorList>
            <person name="de Groot N.N."/>
        </authorList>
    </citation>
    <scope>NUCLEOTIDE SEQUENCE [LARGE SCALE GENOMIC DNA]</scope>
    <source>
        <strain evidence="4 5">NLAE-zl-G419</strain>
    </source>
</reference>
<accession>A0A1I2K292</accession>
<evidence type="ECO:0000256" key="1">
    <source>
        <dbReference type="ARBA" id="ARBA00022737"/>
    </source>
</evidence>
<feature type="non-terminal residue" evidence="4">
    <location>
        <position position="1"/>
    </location>
</feature>
<dbReference type="EMBL" id="FOOE01000004">
    <property type="protein sequence ID" value="SFF60300.1"/>
    <property type="molecule type" value="Genomic_DNA"/>
</dbReference>
<dbReference type="eggNOG" id="COG5263">
    <property type="taxonomic scope" value="Bacteria"/>
</dbReference>
<dbReference type="AlphaFoldDB" id="A0A1I2K292"/>
<dbReference type="Pfam" id="PF19127">
    <property type="entry name" value="Choline_bind_3"/>
    <property type="match status" value="1"/>
</dbReference>
<protein>
    <submittedName>
        <fullName evidence="4">N-acetylmuramoyl-L-alanine amidase</fullName>
    </submittedName>
</protein>
<dbReference type="Proteomes" id="UP000182135">
    <property type="component" value="Unassembled WGS sequence"/>
</dbReference>
<dbReference type="Gene3D" id="3.40.630.40">
    <property type="entry name" value="Zn-dependent exopeptidases"/>
    <property type="match status" value="1"/>
</dbReference>
<dbReference type="SUPFAM" id="SSF53187">
    <property type="entry name" value="Zn-dependent exopeptidases"/>
    <property type="match status" value="1"/>
</dbReference>
<gene>
    <name evidence="4" type="ORF">SAMN04487885_1041</name>
</gene>
<evidence type="ECO:0000313" key="5">
    <source>
        <dbReference type="Proteomes" id="UP000182135"/>
    </source>
</evidence>
<sequence>ESYGMVKGWYDVEGKRYYFDDAGRAIVGKTIEIEGKEYTFNDEGVLVKSLKNGWHYEDYYWQYYKDGERQYGWINVPNDGKYYVEPYGMVKGWHDIEGKRYYFDDAGRAIAGRTENIEGKNYTFDENGVLQVKTGWCYEDYHWQYYNENGERHQGWLQKPEGKYYLADYGMVKGWFEEDGKRYNFDDAGIARKGWINMDGKNYYFYDDCHAAQFEFINGKYIGYDGYVKDKMTIVIDPGHNNGGDSGASCVHDGIVYDETQMNMDVAVKLRDALLAQGYNVIMTRQPGEIQTDKLSQSLLKRVVIANNEKADLFISIHHDSYNETSNGMTVFYDTYRPNVETNGVKTDSDGNDYDTTPCRAAIVSKEFTADLAKNLPSSLGLYNRGARYRNFYVTRNTIMPSMLIECGFISNPDEAKKLADPLHQLKMAGELTRNVNKLYKK</sequence>
<proteinExistence type="predicted"/>
<dbReference type="InterPro" id="IPR050695">
    <property type="entry name" value="N-acetylmuramoyl_amidase_3"/>
</dbReference>
<dbReference type="GO" id="GO:0009253">
    <property type="term" value="P:peptidoglycan catabolic process"/>
    <property type="evidence" value="ECO:0007669"/>
    <property type="project" value="InterPro"/>
</dbReference>
<evidence type="ECO:0000256" key="2">
    <source>
        <dbReference type="ARBA" id="ARBA00022801"/>
    </source>
</evidence>
<dbReference type="InterPro" id="IPR002508">
    <property type="entry name" value="MurNAc-LAA_cat"/>
</dbReference>